<evidence type="ECO:0000256" key="1">
    <source>
        <dbReference type="SAM" id="Phobius"/>
    </source>
</evidence>
<protein>
    <submittedName>
        <fullName evidence="2">Uncharacterized protein</fullName>
    </submittedName>
</protein>
<sequence length="103" mass="11785">CLITCTYVCVSIWDLALALALALVFLPPLVQLVLYFLLKIYFCLLWLPVFIIQKDHELVSLPLGSVVSRPHIRIILLRSSNTGSNQVWFSFKNNDDNNNSNDY</sequence>
<feature type="non-terminal residue" evidence="2">
    <location>
        <position position="1"/>
    </location>
</feature>
<keyword evidence="1" id="KW-0812">Transmembrane</keyword>
<organism evidence="2 3">
    <name type="scientific">Phycomyces blakesleeanus</name>
    <dbReference type="NCBI Taxonomy" id="4837"/>
    <lineage>
        <taxon>Eukaryota</taxon>
        <taxon>Fungi</taxon>
        <taxon>Fungi incertae sedis</taxon>
        <taxon>Mucoromycota</taxon>
        <taxon>Mucoromycotina</taxon>
        <taxon>Mucoromycetes</taxon>
        <taxon>Mucorales</taxon>
        <taxon>Phycomycetaceae</taxon>
        <taxon>Phycomyces</taxon>
    </lineage>
</organism>
<proteinExistence type="predicted"/>
<keyword evidence="3" id="KW-1185">Reference proteome</keyword>
<reference evidence="2 3" key="1">
    <citation type="submission" date="2024-04" db="EMBL/GenBank/DDBJ databases">
        <title>Symmetric and asymmetric DNA N6-adenine methylation regulates different biological responses in Mucorales.</title>
        <authorList>
            <consortium name="Lawrence Berkeley National Laboratory"/>
            <person name="Lax C."/>
            <person name="Mondo S.J."/>
            <person name="Osorio-Concepcion M."/>
            <person name="Muszewska A."/>
            <person name="Corrochano-Luque M."/>
            <person name="Gutierrez G."/>
            <person name="Riley R."/>
            <person name="Lipzen A."/>
            <person name="Guo J."/>
            <person name="Hundley H."/>
            <person name="Amirebrahimi M."/>
            <person name="Ng V."/>
            <person name="Lorenzo-Gutierrez D."/>
            <person name="Binder U."/>
            <person name="Yang J."/>
            <person name="Song Y."/>
            <person name="Canovas D."/>
            <person name="Navarro E."/>
            <person name="Freitag M."/>
            <person name="Gabaldon T."/>
            <person name="Grigoriev I.V."/>
            <person name="Corrochano L.M."/>
            <person name="Nicolas F.E."/>
            <person name="Garre V."/>
        </authorList>
    </citation>
    <scope>NUCLEOTIDE SEQUENCE [LARGE SCALE GENOMIC DNA]</scope>
    <source>
        <strain evidence="2 3">L51</strain>
    </source>
</reference>
<dbReference type="EMBL" id="JBCLYO010000002">
    <property type="protein sequence ID" value="KAL0092783.1"/>
    <property type="molecule type" value="Genomic_DNA"/>
</dbReference>
<comment type="caution">
    <text evidence="2">The sequence shown here is derived from an EMBL/GenBank/DDBJ whole genome shotgun (WGS) entry which is preliminary data.</text>
</comment>
<feature type="transmembrane region" description="Helical" evidence="1">
    <location>
        <begin position="32"/>
        <end position="52"/>
    </location>
</feature>
<name>A0ABR3B9R5_PHYBL</name>
<accession>A0ABR3B9R5</accession>
<evidence type="ECO:0000313" key="3">
    <source>
        <dbReference type="Proteomes" id="UP001448207"/>
    </source>
</evidence>
<keyword evidence="1" id="KW-1133">Transmembrane helix</keyword>
<gene>
    <name evidence="2" type="ORF">J3Q64DRAFT_1845960</name>
</gene>
<evidence type="ECO:0000313" key="2">
    <source>
        <dbReference type="EMBL" id="KAL0092783.1"/>
    </source>
</evidence>
<keyword evidence="1" id="KW-0472">Membrane</keyword>
<feature type="transmembrane region" description="Helical" evidence="1">
    <location>
        <begin position="7"/>
        <end position="26"/>
    </location>
</feature>
<dbReference type="Proteomes" id="UP001448207">
    <property type="component" value="Unassembled WGS sequence"/>
</dbReference>